<reference evidence="4" key="1">
    <citation type="journal article" date="2019" name="Int. J. Syst. Evol. Microbiol.">
        <title>The Global Catalogue of Microorganisms (GCM) 10K type strain sequencing project: providing services to taxonomists for standard genome sequencing and annotation.</title>
        <authorList>
            <consortium name="The Broad Institute Genomics Platform"/>
            <consortium name="The Broad Institute Genome Sequencing Center for Infectious Disease"/>
            <person name="Wu L."/>
            <person name="Ma J."/>
        </authorList>
    </citation>
    <scope>NUCLEOTIDE SEQUENCE [LARGE SCALE GENOMIC DNA]</scope>
    <source>
        <strain evidence="4">JCM 9088</strain>
    </source>
</reference>
<evidence type="ECO:0000313" key="3">
    <source>
        <dbReference type="EMBL" id="GAA2958102.1"/>
    </source>
</evidence>
<dbReference type="Proteomes" id="UP001500403">
    <property type="component" value="Unassembled WGS sequence"/>
</dbReference>
<dbReference type="Pfam" id="PF12833">
    <property type="entry name" value="HTH_18"/>
    <property type="match status" value="1"/>
</dbReference>
<feature type="compositionally biased region" description="Polar residues" evidence="1">
    <location>
        <begin position="110"/>
        <end position="119"/>
    </location>
</feature>
<keyword evidence="4" id="KW-1185">Reference proteome</keyword>
<dbReference type="Gene3D" id="1.10.10.60">
    <property type="entry name" value="Homeodomain-like"/>
    <property type="match status" value="1"/>
</dbReference>
<feature type="domain" description="HTH araC/xylS-type" evidence="2">
    <location>
        <begin position="1"/>
        <end position="73"/>
    </location>
</feature>
<feature type="region of interest" description="Disordered" evidence="1">
    <location>
        <begin position="95"/>
        <end position="119"/>
    </location>
</feature>
<dbReference type="RefSeq" id="WP_425577331.1">
    <property type="nucleotide sequence ID" value="NZ_BAAAUD010000047.1"/>
</dbReference>
<gene>
    <name evidence="3" type="ORF">GCM10010446_49140</name>
</gene>
<sequence length="119" mass="12329">MSARHPTRPFRDRTGTSPAGFVEGVRLEAARVLLEGGAGVTGAAARSGTGSDESPRRAFARRFGVAPSAYAARFRGTAVAGGGYPSTLTSSSVITPSTMRNERNWKGPASSVSAVETRT</sequence>
<protein>
    <recommendedName>
        <fullName evidence="2">HTH araC/xylS-type domain-containing protein</fullName>
    </recommendedName>
</protein>
<dbReference type="InterPro" id="IPR018060">
    <property type="entry name" value="HTH_AraC"/>
</dbReference>
<evidence type="ECO:0000313" key="4">
    <source>
        <dbReference type="Proteomes" id="UP001500403"/>
    </source>
</evidence>
<name>A0ABP6K056_9ACTN</name>
<evidence type="ECO:0000259" key="2">
    <source>
        <dbReference type="PROSITE" id="PS01124"/>
    </source>
</evidence>
<dbReference type="PROSITE" id="PS01124">
    <property type="entry name" value="HTH_ARAC_FAMILY_2"/>
    <property type="match status" value="1"/>
</dbReference>
<proteinExistence type="predicted"/>
<accession>A0ABP6K056</accession>
<organism evidence="3 4">
    <name type="scientific">Streptomyces enissocaesilis</name>
    <dbReference type="NCBI Taxonomy" id="332589"/>
    <lineage>
        <taxon>Bacteria</taxon>
        <taxon>Bacillati</taxon>
        <taxon>Actinomycetota</taxon>
        <taxon>Actinomycetes</taxon>
        <taxon>Kitasatosporales</taxon>
        <taxon>Streptomycetaceae</taxon>
        <taxon>Streptomyces</taxon>
        <taxon>Streptomyces rochei group</taxon>
    </lineage>
</organism>
<comment type="caution">
    <text evidence="3">The sequence shown here is derived from an EMBL/GenBank/DDBJ whole genome shotgun (WGS) entry which is preliminary data.</text>
</comment>
<dbReference type="SMART" id="SM00342">
    <property type="entry name" value="HTH_ARAC"/>
    <property type="match status" value="1"/>
</dbReference>
<dbReference type="EMBL" id="BAAAUD010000047">
    <property type="protein sequence ID" value="GAA2958102.1"/>
    <property type="molecule type" value="Genomic_DNA"/>
</dbReference>
<evidence type="ECO:0000256" key="1">
    <source>
        <dbReference type="SAM" id="MobiDB-lite"/>
    </source>
</evidence>